<reference evidence="6 7" key="1">
    <citation type="submission" date="2019-09" db="EMBL/GenBank/DDBJ databases">
        <authorList>
            <person name="Depoorter E."/>
        </authorList>
    </citation>
    <scope>NUCLEOTIDE SEQUENCE [LARGE SCALE GENOMIC DNA]</scope>
    <source>
        <strain evidence="6">LMG 13014</strain>
    </source>
</reference>
<sequence length="240" mass="26851">MNTTSYHLVSHVLCPYVQRAVIVLTEKGVSFERTDVDLSNKPDWFRGISPLGKTPVLVVSGVPIFESAVICDYLDETLEPRLHPLGPLERARHRAWIEFSSALLNAIGGFYVAPDESALNAKVRDIRARIEQLEGALSTGPYFGGERFSIVDAAFGPVFRYFDVFEQIDDFGFFAGVPRVSAWRQRLAERPSVHAAVRADYPQLLIDFLRERGSALSARIRTQGLPAPNPAQIWTESRHP</sequence>
<dbReference type="Gene3D" id="1.20.1050.10">
    <property type="match status" value="1"/>
</dbReference>
<evidence type="ECO:0000313" key="6">
    <source>
        <dbReference type="EMBL" id="VWC53858.1"/>
    </source>
</evidence>
<keyword evidence="2 6" id="KW-0808">Transferase</keyword>
<feature type="domain" description="GST N-terminal" evidence="4">
    <location>
        <begin position="4"/>
        <end position="82"/>
    </location>
</feature>
<dbReference type="InterPro" id="IPR004046">
    <property type="entry name" value="GST_C"/>
</dbReference>
<dbReference type="EMBL" id="CABVQC010000122">
    <property type="protein sequence ID" value="VWC53858.1"/>
    <property type="molecule type" value="Genomic_DNA"/>
</dbReference>
<evidence type="ECO:0000256" key="2">
    <source>
        <dbReference type="ARBA" id="ARBA00022679"/>
    </source>
</evidence>
<dbReference type="InterPro" id="IPR036249">
    <property type="entry name" value="Thioredoxin-like_sf"/>
</dbReference>
<dbReference type="GO" id="GO:0004364">
    <property type="term" value="F:glutathione transferase activity"/>
    <property type="evidence" value="ECO:0007669"/>
    <property type="project" value="UniProtKB-EC"/>
</dbReference>
<dbReference type="SFLD" id="SFLDG00358">
    <property type="entry name" value="Main_(cytGST)"/>
    <property type="match status" value="1"/>
</dbReference>
<dbReference type="PROSITE" id="PS50405">
    <property type="entry name" value="GST_CTER"/>
    <property type="match status" value="1"/>
</dbReference>
<dbReference type="InterPro" id="IPR010987">
    <property type="entry name" value="Glutathione-S-Trfase_C-like"/>
</dbReference>
<dbReference type="InterPro" id="IPR050983">
    <property type="entry name" value="GST_Omega/HSP26"/>
</dbReference>
<dbReference type="SUPFAM" id="SSF47616">
    <property type="entry name" value="GST C-terminal domain-like"/>
    <property type="match status" value="1"/>
</dbReference>
<dbReference type="RefSeq" id="WP_175026639.1">
    <property type="nucleotide sequence ID" value="NZ_CABVQC010000122.1"/>
</dbReference>
<dbReference type="SFLD" id="SFLDG01152">
    <property type="entry name" value="Main.3:_Omega-_and_Tau-like"/>
    <property type="match status" value="1"/>
</dbReference>
<dbReference type="EC" id="2.5.1.18" evidence="1"/>
<dbReference type="Gene3D" id="3.40.30.10">
    <property type="entry name" value="Glutaredoxin"/>
    <property type="match status" value="1"/>
</dbReference>
<gene>
    <name evidence="6" type="ORF">BLA13014_08271</name>
</gene>
<evidence type="ECO:0000259" key="4">
    <source>
        <dbReference type="PROSITE" id="PS50404"/>
    </source>
</evidence>
<dbReference type="Pfam" id="PF00043">
    <property type="entry name" value="GST_C"/>
    <property type="match status" value="1"/>
</dbReference>
<evidence type="ECO:0000313" key="7">
    <source>
        <dbReference type="Proteomes" id="UP000494261"/>
    </source>
</evidence>
<dbReference type="InterPro" id="IPR004045">
    <property type="entry name" value="Glutathione_S-Trfase_N"/>
</dbReference>
<dbReference type="PANTHER" id="PTHR43968">
    <property type="match status" value="1"/>
</dbReference>
<dbReference type="Proteomes" id="UP000494261">
    <property type="component" value="Unassembled WGS sequence"/>
</dbReference>
<accession>A0A6P2T021</accession>
<feature type="domain" description="GST C-terminal" evidence="5">
    <location>
        <begin position="86"/>
        <end position="208"/>
    </location>
</feature>
<evidence type="ECO:0000256" key="1">
    <source>
        <dbReference type="ARBA" id="ARBA00012452"/>
    </source>
</evidence>
<evidence type="ECO:0000259" key="5">
    <source>
        <dbReference type="PROSITE" id="PS50405"/>
    </source>
</evidence>
<dbReference type="CDD" id="cd00570">
    <property type="entry name" value="GST_N_family"/>
    <property type="match status" value="1"/>
</dbReference>
<dbReference type="PANTHER" id="PTHR43968:SF6">
    <property type="entry name" value="GLUTATHIONE S-TRANSFERASE OMEGA"/>
    <property type="match status" value="1"/>
</dbReference>
<comment type="catalytic activity">
    <reaction evidence="3">
        <text>RX + glutathione = an S-substituted glutathione + a halide anion + H(+)</text>
        <dbReference type="Rhea" id="RHEA:16437"/>
        <dbReference type="ChEBI" id="CHEBI:15378"/>
        <dbReference type="ChEBI" id="CHEBI:16042"/>
        <dbReference type="ChEBI" id="CHEBI:17792"/>
        <dbReference type="ChEBI" id="CHEBI:57925"/>
        <dbReference type="ChEBI" id="CHEBI:90779"/>
        <dbReference type="EC" id="2.5.1.18"/>
    </reaction>
</comment>
<dbReference type="GO" id="GO:0005737">
    <property type="term" value="C:cytoplasm"/>
    <property type="evidence" value="ECO:0007669"/>
    <property type="project" value="TreeGrafter"/>
</dbReference>
<name>A0A6P2T021_9BURK</name>
<protein>
    <recommendedName>
        <fullName evidence="1">glutathione transferase</fullName>
        <ecNumber evidence="1">2.5.1.18</ecNumber>
    </recommendedName>
</protein>
<proteinExistence type="predicted"/>
<dbReference type="Pfam" id="PF13409">
    <property type="entry name" value="GST_N_2"/>
    <property type="match status" value="1"/>
</dbReference>
<dbReference type="InterPro" id="IPR040079">
    <property type="entry name" value="Glutathione_S-Trfase"/>
</dbReference>
<organism evidence="6 7">
    <name type="scientific">Burkholderia aenigmatica</name>
    <dbReference type="NCBI Taxonomy" id="2015348"/>
    <lineage>
        <taxon>Bacteria</taxon>
        <taxon>Pseudomonadati</taxon>
        <taxon>Pseudomonadota</taxon>
        <taxon>Betaproteobacteria</taxon>
        <taxon>Burkholderiales</taxon>
        <taxon>Burkholderiaceae</taxon>
        <taxon>Burkholderia</taxon>
        <taxon>Burkholderia cepacia complex</taxon>
    </lineage>
</organism>
<dbReference type="AlphaFoldDB" id="A0A6P2T021"/>
<dbReference type="InterPro" id="IPR045073">
    <property type="entry name" value="Omega/Tau-like"/>
</dbReference>
<dbReference type="SFLD" id="SFLDS00019">
    <property type="entry name" value="Glutathione_Transferase_(cytos"/>
    <property type="match status" value="1"/>
</dbReference>
<evidence type="ECO:0000256" key="3">
    <source>
        <dbReference type="ARBA" id="ARBA00047960"/>
    </source>
</evidence>
<dbReference type="PROSITE" id="PS50404">
    <property type="entry name" value="GST_NTER"/>
    <property type="match status" value="1"/>
</dbReference>
<dbReference type="InterPro" id="IPR036282">
    <property type="entry name" value="Glutathione-S-Trfase_C_sf"/>
</dbReference>
<dbReference type="SUPFAM" id="SSF52833">
    <property type="entry name" value="Thioredoxin-like"/>
    <property type="match status" value="1"/>
</dbReference>